<dbReference type="KEGG" id="cinf:CINF_0608"/>
<gene>
    <name evidence="1" type="ORF">CINF_0608</name>
</gene>
<accession>A0A7H9CG96</accession>
<dbReference type="CDD" id="cd21631">
    <property type="entry name" value="RHH_CopG_NikR-like"/>
    <property type="match status" value="1"/>
</dbReference>
<dbReference type="AlphaFoldDB" id="A0A7H9CG96"/>
<name>A0A7H9CG96_9BACT</name>
<keyword evidence="2" id="KW-1185">Reference proteome</keyword>
<evidence type="ECO:0008006" key="3">
    <source>
        <dbReference type="Google" id="ProtNLM"/>
    </source>
</evidence>
<evidence type="ECO:0000313" key="1">
    <source>
        <dbReference type="EMBL" id="QLI05130.1"/>
    </source>
</evidence>
<dbReference type="RefSeq" id="WP_179975704.1">
    <property type="nucleotide sequence ID" value="NZ_CP049075.1"/>
</dbReference>
<protein>
    <recommendedName>
        <fullName evidence="3">Plasmid mobilization relaxosome protein MobC</fullName>
    </recommendedName>
</protein>
<reference evidence="1 2" key="1">
    <citation type="submission" date="2020-02" db="EMBL/GenBank/DDBJ databases">
        <title>Complete genome sequence of the novel Campylobacter species Candidatus Campylobacter infans.</title>
        <authorList>
            <person name="Duim B."/>
            <person name="Zomer A."/>
            <person name="van der Graaf L."/>
            <person name="Wagenaar J."/>
        </authorList>
    </citation>
    <scope>NUCLEOTIDE SEQUENCE [LARGE SCALE GENOMIC DNA]</scope>
    <source>
        <strain evidence="1 2">19S00001</strain>
    </source>
</reference>
<dbReference type="EMBL" id="CP049075">
    <property type="protein sequence ID" value="QLI05130.1"/>
    <property type="molecule type" value="Genomic_DNA"/>
</dbReference>
<dbReference type="Proteomes" id="UP000509414">
    <property type="component" value="Chromosome"/>
</dbReference>
<evidence type="ECO:0000313" key="2">
    <source>
        <dbReference type="Proteomes" id="UP000509414"/>
    </source>
</evidence>
<sequence length="128" mass="15007">MKKVCRHHFYLNQDDLEILNSIIATTKLSKSAVIRHLIRSEKYIQAVREIQNFNKTNEEFLNQLKRIGVNINQVLNFLKKSIGTQDENTNSLIEQLNQVNKKIDDYTSNSQNLMLSIKPKKYKSVKEQ</sequence>
<proteinExistence type="predicted"/>
<organism evidence="1 2">
    <name type="scientific">Candidatus Campylobacter infans</name>
    <dbReference type="NCBI Taxonomy" id="2561898"/>
    <lineage>
        <taxon>Bacteria</taxon>
        <taxon>Pseudomonadati</taxon>
        <taxon>Campylobacterota</taxon>
        <taxon>Epsilonproteobacteria</taxon>
        <taxon>Campylobacterales</taxon>
        <taxon>Campylobacteraceae</taxon>
        <taxon>Campylobacter</taxon>
    </lineage>
</organism>